<evidence type="ECO:0000313" key="2">
    <source>
        <dbReference type="EMBL" id="CAD7659784.1"/>
    </source>
</evidence>
<evidence type="ECO:0000256" key="1">
    <source>
        <dbReference type="ARBA" id="ARBA00023002"/>
    </source>
</evidence>
<evidence type="ECO:0000313" key="3">
    <source>
        <dbReference type="Proteomes" id="UP000728032"/>
    </source>
</evidence>
<dbReference type="AlphaFoldDB" id="A0A7R9QVV2"/>
<dbReference type="PANTHER" id="PTHR43157">
    <property type="entry name" value="PHOSPHATIDYLINOSITOL-GLYCAN BIOSYNTHESIS CLASS F PROTEIN-RELATED"/>
    <property type="match status" value="1"/>
</dbReference>
<organism evidence="2">
    <name type="scientific">Oppiella nova</name>
    <dbReference type="NCBI Taxonomy" id="334625"/>
    <lineage>
        <taxon>Eukaryota</taxon>
        <taxon>Metazoa</taxon>
        <taxon>Ecdysozoa</taxon>
        <taxon>Arthropoda</taxon>
        <taxon>Chelicerata</taxon>
        <taxon>Arachnida</taxon>
        <taxon>Acari</taxon>
        <taxon>Acariformes</taxon>
        <taxon>Sarcoptiformes</taxon>
        <taxon>Oribatida</taxon>
        <taxon>Brachypylina</taxon>
        <taxon>Oppioidea</taxon>
        <taxon>Oppiidae</taxon>
        <taxon>Oppiella</taxon>
    </lineage>
</organism>
<dbReference type="GO" id="GO:0016491">
    <property type="term" value="F:oxidoreductase activity"/>
    <property type="evidence" value="ECO:0007669"/>
    <property type="project" value="UniProtKB-KW"/>
</dbReference>
<sequence>MHAIGKIYFDNINLRNGKYTPTRAYGQSKLAVVLGTRELAKRLGKSTVTCYVLNPGAIKTDLQRHSDMSEGMMNMMFMKPDMGAQTTLYCTLQEELDHESGFYYNNCKRVDKMVKQATDDETANMLWELTCDLVALEDALRI</sequence>
<dbReference type="SUPFAM" id="SSF51735">
    <property type="entry name" value="NAD(P)-binding Rossmann-fold domains"/>
    <property type="match status" value="1"/>
</dbReference>
<protein>
    <submittedName>
        <fullName evidence="2">Uncharacterized protein</fullName>
    </submittedName>
</protein>
<proteinExistence type="predicted"/>
<dbReference type="Gene3D" id="3.40.50.720">
    <property type="entry name" value="NAD(P)-binding Rossmann-like Domain"/>
    <property type="match status" value="1"/>
</dbReference>
<keyword evidence="3" id="KW-1185">Reference proteome</keyword>
<name>A0A7R9QVV2_9ACAR</name>
<dbReference type="Proteomes" id="UP000728032">
    <property type="component" value="Unassembled WGS sequence"/>
</dbReference>
<dbReference type="EMBL" id="CAJPVJ010018372">
    <property type="protein sequence ID" value="CAG2176945.1"/>
    <property type="molecule type" value="Genomic_DNA"/>
</dbReference>
<gene>
    <name evidence="2" type="ORF">ONB1V03_LOCUS16378</name>
</gene>
<dbReference type="EMBL" id="OC933197">
    <property type="protein sequence ID" value="CAD7659784.1"/>
    <property type="molecule type" value="Genomic_DNA"/>
</dbReference>
<reference evidence="2" key="1">
    <citation type="submission" date="2020-11" db="EMBL/GenBank/DDBJ databases">
        <authorList>
            <person name="Tran Van P."/>
        </authorList>
    </citation>
    <scope>NUCLEOTIDE SEQUENCE</scope>
</reference>
<dbReference type="OrthoDB" id="191139at2759"/>
<keyword evidence="1" id="KW-0560">Oxidoreductase</keyword>
<dbReference type="InterPro" id="IPR036291">
    <property type="entry name" value="NAD(P)-bd_dom_sf"/>
</dbReference>
<accession>A0A7R9QVV2</accession>
<dbReference type="PANTHER" id="PTHR43157:SF31">
    <property type="entry name" value="PHOSPHATIDYLINOSITOL-GLYCAN BIOSYNTHESIS CLASS F PROTEIN"/>
    <property type="match status" value="1"/>
</dbReference>